<feature type="region of interest" description="Disordered" evidence="1">
    <location>
        <begin position="200"/>
        <end position="221"/>
    </location>
</feature>
<reference evidence="2 3" key="1">
    <citation type="journal article" date="2019" name="Int. J. Syst. Evol. Microbiol.">
        <title>The Global Catalogue of Microorganisms (GCM) 10K type strain sequencing project: providing services to taxonomists for standard genome sequencing and annotation.</title>
        <authorList>
            <consortium name="The Broad Institute Genomics Platform"/>
            <consortium name="The Broad Institute Genome Sequencing Center for Infectious Disease"/>
            <person name="Wu L."/>
            <person name="Ma J."/>
        </authorList>
    </citation>
    <scope>NUCLEOTIDE SEQUENCE [LARGE SCALE GENOMIC DNA]</scope>
    <source>
        <strain evidence="2 3">JCM 6835</strain>
    </source>
</reference>
<comment type="caution">
    <text evidence="2">The sequence shown here is derived from an EMBL/GenBank/DDBJ whole genome shotgun (WGS) entry which is preliminary data.</text>
</comment>
<organism evidence="2 3">
    <name type="scientific">Nonomuraea recticatena</name>
    <dbReference type="NCBI Taxonomy" id="46178"/>
    <lineage>
        <taxon>Bacteria</taxon>
        <taxon>Bacillati</taxon>
        <taxon>Actinomycetota</taxon>
        <taxon>Actinomycetes</taxon>
        <taxon>Streptosporangiales</taxon>
        <taxon>Streptosporangiaceae</taxon>
        <taxon>Nonomuraea</taxon>
    </lineage>
</organism>
<keyword evidence="3" id="KW-1185">Reference proteome</keyword>
<dbReference type="EMBL" id="BAAATE010000004">
    <property type="protein sequence ID" value="GAA2653720.1"/>
    <property type="molecule type" value="Genomic_DNA"/>
</dbReference>
<sequence length="274" mass="27910">MLTQILLACALVAGVPADGDGGGTGIAECGSFGSPGCATEARRWWGVNRATPDVGGSGSRTGGTGVIQRPSCTTAPAQAPAGAPASGRWVLITCPGQAPLLVRDGGALEGEPGDDAPAITPIMVALMARDRFTLPSPAIASSPKPSDPQLVRLPVWLAVDSSIWHPYTSSASAGGITATATATPTTVTWSMGDGTTRTCSGPGTLYREGRDDPREESPTCGHTYLRSSEKYRVVATITWAVTWSAAGQSGVFPPLVTTAAAGFRVAESQAIVTT</sequence>
<feature type="compositionally biased region" description="Basic and acidic residues" evidence="1">
    <location>
        <begin position="207"/>
        <end position="217"/>
    </location>
</feature>
<evidence type="ECO:0000313" key="3">
    <source>
        <dbReference type="Proteomes" id="UP001501666"/>
    </source>
</evidence>
<name>A0ABN3RJE9_9ACTN</name>
<dbReference type="RefSeq" id="WP_346145563.1">
    <property type="nucleotide sequence ID" value="NZ_BAAATE010000004.1"/>
</dbReference>
<protein>
    <recommendedName>
        <fullName evidence="4">PKD domain-containing protein</fullName>
    </recommendedName>
</protein>
<dbReference type="Proteomes" id="UP001501666">
    <property type="component" value="Unassembled WGS sequence"/>
</dbReference>
<evidence type="ECO:0000256" key="1">
    <source>
        <dbReference type="SAM" id="MobiDB-lite"/>
    </source>
</evidence>
<proteinExistence type="predicted"/>
<evidence type="ECO:0008006" key="4">
    <source>
        <dbReference type="Google" id="ProtNLM"/>
    </source>
</evidence>
<gene>
    <name evidence="2" type="ORF">GCM10010412_022050</name>
</gene>
<evidence type="ECO:0000313" key="2">
    <source>
        <dbReference type="EMBL" id="GAA2653720.1"/>
    </source>
</evidence>
<accession>A0ABN3RJE9</accession>